<comment type="caution">
    <text evidence="2">The sequence shown here is derived from an EMBL/GenBank/DDBJ whole genome shotgun (WGS) entry which is preliminary data.</text>
</comment>
<dbReference type="Gene3D" id="3.20.20.70">
    <property type="entry name" value="Aldolase class I"/>
    <property type="match status" value="1"/>
</dbReference>
<dbReference type="InterPro" id="IPR013785">
    <property type="entry name" value="Aldolase_TIM"/>
</dbReference>
<dbReference type="EMBL" id="JAUKVY010000041">
    <property type="protein sequence ID" value="MDO1537449.1"/>
    <property type="molecule type" value="Genomic_DNA"/>
</dbReference>
<gene>
    <name evidence="2" type="ORF">Q2T77_34905</name>
</gene>
<dbReference type="Proteomes" id="UP001169027">
    <property type="component" value="Unassembled WGS sequence"/>
</dbReference>
<dbReference type="SUPFAM" id="SSF51395">
    <property type="entry name" value="FMN-linked oxidoreductases"/>
    <property type="match status" value="1"/>
</dbReference>
<dbReference type="CDD" id="cd02933">
    <property type="entry name" value="OYE_like_FMN"/>
    <property type="match status" value="1"/>
</dbReference>
<protein>
    <submittedName>
        <fullName evidence="2">Alkene reductase</fullName>
    </submittedName>
</protein>
<evidence type="ECO:0000259" key="1">
    <source>
        <dbReference type="Pfam" id="PF00724"/>
    </source>
</evidence>
<dbReference type="InterPro" id="IPR045247">
    <property type="entry name" value="Oye-like"/>
</dbReference>
<evidence type="ECO:0000313" key="2">
    <source>
        <dbReference type="EMBL" id="MDO1537449.1"/>
    </source>
</evidence>
<evidence type="ECO:0000313" key="3">
    <source>
        <dbReference type="Proteomes" id="UP001169027"/>
    </source>
</evidence>
<name>A0ABT8SEW8_9BURK</name>
<dbReference type="InterPro" id="IPR001155">
    <property type="entry name" value="OxRdtase_FMN_N"/>
</dbReference>
<dbReference type="PANTHER" id="PTHR22893">
    <property type="entry name" value="NADH OXIDOREDUCTASE-RELATED"/>
    <property type="match status" value="1"/>
</dbReference>
<proteinExistence type="predicted"/>
<sequence>MTKSILLEPIEFGPYRLSNRIVMSPMTRNRSPNELPNALNAEYYAQRATAGLIISESTAISAEGLGWPETPGIFTDAQEAGWKRVTDGVHQRGGRMFLQLWHCGRNSHPLTQPHGQAPIGPSAVQPTGTVRTREGRLPLHVPRELPANEVGRLIDDYRAAARRAMAAGFDGVEVHAANGYLLDQFLKDSSNLRADRYGGAPLNRCRLMIEVVTAVAEIWGAERVGVRLSPVSPSNYQLVDSDPELLMVTALTELSRLGICYVAMVEGSSNAMPATHELDYGRLRKHFTGLYIANNAFTQARAEQALQERRADLISFGRLYIANPDLVRRFTLNAPLNPLNADSIYTSDHRGYTDYPALADEPATAA</sequence>
<feature type="domain" description="NADH:flavin oxidoreductase/NADH oxidase N-terminal" evidence="1">
    <location>
        <begin position="6"/>
        <end position="335"/>
    </location>
</feature>
<dbReference type="Pfam" id="PF00724">
    <property type="entry name" value="Oxidored_FMN"/>
    <property type="match status" value="1"/>
</dbReference>
<dbReference type="RefSeq" id="WP_301815850.1">
    <property type="nucleotide sequence ID" value="NZ_JAUJZH010000041.1"/>
</dbReference>
<dbReference type="PANTHER" id="PTHR22893:SF91">
    <property type="entry name" value="NADPH DEHYDROGENASE 2-RELATED"/>
    <property type="match status" value="1"/>
</dbReference>
<accession>A0ABT8SEW8</accession>
<organism evidence="2 3">
    <name type="scientific">Variovorax ginsengisoli</name>
    <dbReference type="NCBI Taxonomy" id="363844"/>
    <lineage>
        <taxon>Bacteria</taxon>
        <taxon>Pseudomonadati</taxon>
        <taxon>Pseudomonadota</taxon>
        <taxon>Betaproteobacteria</taxon>
        <taxon>Burkholderiales</taxon>
        <taxon>Comamonadaceae</taxon>
        <taxon>Variovorax</taxon>
    </lineage>
</organism>
<keyword evidence="3" id="KW-1185">Reference proteome</keyword>
<reference evidence="2" key="1">
    <citation type="submission" date="2023-06" db="EMBL/GenBank/DDBJ databases">
        <authorList>
            <person name="Jiang Y."/>
            <person name="Liu Q."/>
        </authorList>
    </citation>
    <scope>NUCLEOTIDE SEQUENCE</scope>
    <source>
        <strain evidence="2">CGMCC 1.12090</strain>
    </source>
</reference>